<keyword evidence="1" id="KW-0645">Protease</keyword>
<accession>A0A510HF20</accession>
<gene>
    <name evidence="4" type="ORF">RxyAA322_04060</name>
</gene>
<dbReference type="GO" id="GO:0006508">
    <property type="term" value="P:proteolysis"/>
    <property type="evidence" value="ECO:0007669"/>
    <property type="project" value="UniProtKB-UniRule"/>
</dbReference>
<comment type="catalytic activity">
    <reaction evidence="1">
        <text>Release of a C-terminal amino acid with broad specificity, except for -Pro.</text>
        <dbReference type="EC" id="3.4.17.19"/>
    </reaction>
</comment>
<dbReference type="PRINTS" id="PR00998">
    <property type="entry name" value="CRBOXYPTASET"/>
</dbReference>
<comment type="similarity">
    <text evidence="1">Belongs to the peptidase M32 family.</text>
</comment>
<dbReference type="EC" id="3.4.17.19" evidence="1"/>
<dbReference type="InterPro" id="IPR001333">
    <property type="entry name" value="Peptidase_M32_Taq"/>
</dbReference>
<evidence type="ECO:0000313" key="4">
    <source>
        <dbReference type="EMBL" id="BBL78552.1"/>
    </source>
</evidence>
<feature type="binding site" evidence="2">
    <location>
        <position position="273"/>
    </location>
    <ligand>
        <name>Zn(2+)</name>
        <dbReference type="ChEBI" id="CHEBI:29105"/>
        <note>catalytic</note>
    </ligand>
</feature>
<dbReference type="PIRSF" id="PIRSF006615">
    <property type="entry name" value="Zn_crbxpep_Taq"/>
    <property type="match status" value="1"/>
</dbReference>
<keyword evidence="2" id="KW-0862">Zinc</keyword>
<organism evidence="4 5">
    <name type="scientific">Rubrobacter xylanophilus</name>
    <dbReference type="NCBI Taxonomy" id="49319"/>
    <lineage>
        <taxon>Bacteria</taxon>
        <taxon>Bacillati</taxon>
        <taxon>Actinomycetota</taxon>
        <taxon>Rubrobacteria</taxon>
        <taxon>Rubrobacterales</taxon>
        <taxon>Rubrobacteraceae</taxon>
        <taxon>Rubrobacter</taxon>
    </lineage>
</organism>
<keyword evidence="1" id="KW-0482">Metalloprotease</keyword>
<dbReference type="EMBL" id="AP019791">
    <property type="protein sequence ID" value="BBL78552.1"/>
    <property type="molecule type" value="Genomic_DNA"/>
</dbReference>
<proteinExistence type="inferred from homology"/>
<dbReference type="Proteomes" id="UP000318065">
    <property type="component" value="Chromosome"/>
</dbReference>
<dbReference type="Gene3D" id="1.10.1370.30">
    <property type="match status" value="1"/>
</dbReference>
<feature type="binding site" evidence="2">
    <location>
        <position position="299"/>
    </location>
    <ligand>
        <name>Zn(2+)</name>
        <dbReference type="ChEBI" id="CHEBI:29105"/>
        <note>catalytic</note>
    </ligand>
</feature>
<evidence type="ECO:0000256" key="2">
    <source>
        <dbReference type="PIRSR" id="PIRSR006615-1"/>
    </source>
</evidence>
<keyword evidence="1" id="KW-0378">Hydrolase</keyword>
<dbReference type="PROSITE" id="PS52034">
    <property type="entry name" value="PEPTIDASE_M32"/>
    <property type="match status" value="1"/>
</dbReference>
<evidence type="ECO:0000256" key="3">
    <source>
        <dbReference type="PIRSR" id="PIRSR006615-2"/>
    </source>
</evidence>
<keyword evidence="1 4" id="KW-0121">Carboxypeptidase</keyword>
<protein>
    <recommendedName>
        <fullName evidence="1">Metal-dependent carboxypeptidase</fullName>
        <ecNumber evidence="1">3.4.17.19</ecNumber>
    </recommendedName>
</protein>
<dbReference type="OrthoDB" id="9772308at2"/>
<comment type="function">
    <text evidence="1">Broad specificity carboxypetidase that releases amino acids sequentially from the C-terminus, including neutral, aromatic, polar and basic residues.</text>
</comment>
<comment type="cofactor">
    <cofactor evidence="2">
        <name>Zn(2+)</name>
        <dbReference type="ChEBI" id="CHEBI:29105"/>
    </cofactor>
    <text evidence="2">Binds 1 zinc ion per subunit.</text>
</comment>
<reference evidence="4" key="1">
    <citation type="journal article" date="2019" name="Microbiol. Resour. Announc.">
        <title>Complete Genome Sequence of Rubrobacter xylanophilus Strain AA3-22, Isolated from Arima Onsen in Japan.</title>
        <authorList>
            <person name="Tomariguchi N."/>
            <person name="Miyazaki K."/>
        </authorList>
    </citation>
    <scope>NUCLEOTIDE SEQUENCE [LARGE SCALE GENOMIC DNA]</scope>
    <source>
        <strain evidence="4">AA3-22</strain>
    </source>
</reference>
<feature type="active site" description="Proton donor/acceptor" evidence="3">
    <location>
        <position position="270"/>
    </location>
</feature>
<dbReference type="CDD" id="cd06460">
    <property type="entry name" value="M32_Taq"/>
    <property type="match status" value="1"/>
</dbReference>
<feature type="binding site" evidence="2">
    <location>
        <position position="269"/>
    </location>
    <ligand>
        <name>Zn(2+)</name>
        <dbReference type="ChEBI" id="CHEBI:29105"/>
        <note>catalytic</note>
    </ligand>
</feature>
<keyword evidence="5" id="KW-1185">Reference proteome</keyword>
<dbReference type="GO" id="GO:0004181">
    <property type="term" value="F:metallocarboxypeptidase activity"/>
    <property type="evidence" value="ECO:0007669"/>
    <property type="project" value="UniProtKB-UniRule"/>
</dbReference>
<sequence>MSDKDNHKDLRRLRELLAEISDLNAAAALMHWDQQTYMPEGGVGLRSEQLATVSRLAHERLVSPELGELLEQLDGTFDPSSEEAALVRVARRDHLQAAKLPSRLVAETARAASEAEPVWVSARADSDWEAFAPHLERLLELRREAAEHLGYEEHPYDALLDLYEPGARKSRLEGLFEELKAGILPLLHRIAPDGVAEDRSAPLVGDYDERVQEEFGRAVLTDLGYDWSRGRQDRVVHAFCIDLGGPQDVRITTRFDPRRVDTALFTSMHEAGHAMYEQGVSPDYARSPLAGGVSMGIHESQSRLWENLVGRSRAFWEHYYPKLQEAFPGSPLGKTDLETFYRAVNEVRPSTIRIDADELTYNLHVLLRFELEVAMIEGRLAVSEIPEAWEAKMEEYLGVRPKNAGEGPLQDIHWADGLFGYFPSYTVGNVLSAQFFEAAVGARPEIPDEIRHGDFGPLRGWLTENVYRHGRRYEPEELVERASGRPLEAAPYLRYLREKFGALYAG</sequence>
<evidence type="ECO:0000256" key="1">
    <source>
        <dbReference type="PIRNR" id="PIRNR006615"/>
    </source>
</evidence>
<evidence type="ECO:0000313" key="5">
    <source>
        <dbReference type="Proteomes" id="UP000318065"/>
    </source>
</evidence>
<dbReference type="SUPFAM" id="SSF55486">
    <property type="entry name" value="Metalloproteases ('zincins'), catalytic domain"/>
    <property type="match status" value="1"/>
</dbReference>
<dbReference type="PANTHER" id="PTHR34217">
    <property type="entry name" value="METAL-DEPENDENT CARBOXYPEPTIDASE"/>
    <property type="match status" value="1"/>
</dbReference>
<dbReference type="GO" id="GO:0046872">
    <property type="term" value="F:metal ion binding"/>
    <property type="evidence" value="ECO:0007669"/>
    <property type="project" value="UniProtKB-KW"/>
</dbReference>
<dbReference type="RefSeq" id="WP_143526681.1">
    <property type="nucleotide sequence ID" value="NZ_AP019791.1"/>
</dbReference>
<name>A0A510HF20_9ACTN</name>
<keyword evidence="1 2" id="KW-0479">Metal-binding</keyword>
<dbReference type="PANTHER" id="PTHR34217:SF1">
    <property type="entry name" value="CARBOXYPEPTIDASE 1"/>
    <property type="match status" value="1"/>
</dbReference>
<dbReference type="AlphaFoldDB" id="A0A510HF20"/>
<dbReference type="Pfam" id="PF02074">
    <property type="entry name" value="Peptidase_M32"/>
    <property type="match status" value="1"/>
</dbReference>